<dbReference type="AlphaFoldDB" id="A0A6L2PX16"/>
<comment type="cofactor">
    <cofactor evidence="1">
        <name>pyridoxal 5'-phosphate</name>
        <dbReference type="ChEBI" id="CHEBI:597326"/>
    </cofactor>
</comment>
<evidence type="ECO:0000256" key="1">
    <source>
        <dbReference type="ARBA" id="ARBA00001933"/>
    </source>
</evidence>
<accession>A0A6L2PX16</accession>
<dbReference type="InterPro" id="IPR051326">
    <property type="entry name" value="Kynurenine-oxoglutarate_AT"/>
</dbReference>
<evidence type="ECO:0000313" key="6">
    <source>
        <dbReference type="Proteomes" id="UP000502823"/>
    </source>
</evidence>
<dbReference type="EMBL" id="BLKM01000610">
    <property type="protein sequence ID" value="GFG36160.1"/>
    <property type="molecule type" value="Genomic_DNA"/>
</dbReference>
<gene>
    <name evidence="5" type="ORF">Cfor_10796</name>
</gene>
<dbReference type="PANTHER" id="PTHR43807:SF20">
    <property type="entry name" value="FI04487P"/>
    <property type="match status" value="1"/>
</dbReference>
<dbReference type="PANTHER" id="PTHR43807">
    <property type="entry name" value="FI04487P"/>
    <property type="match status" value="1"/>
</dbReference>
<keyword evidence="2" id="KW-0032">Aminotransferase</keyword>
<dbReference type="InterPro" id="IPR015424">
    <property type="entry name" value="PyrdxlP-dep_Trfase"/>
</dbReference>
<name>A0A6L2PX16_COPFO</name>
<reference evidence="6" key="1">
    <citation type="submission" date="2020-01" db="EMBL/GenBank/DDBJ databases">
        <title>Draft genome sequence of the Termite Coptotermes fromosanus.</title>
        <authorList>
            <person name="Itakura S."/>
            <person name="Yosikawa Y."/>
            <person name="Umezawa K."/>
        </authorList>
    </citation>
    <scope>NUCLEOTIDE SEQUENCE [LARGE SCALE GENOMIC DNA]</scope>
</reference>
<evidence type="ECO:0000256" key="4">
    <source>
        <dbReference type="ARBA" id="ARBA00022898"/>
    </source>
</evidence>
<protein>
    <recommendedName>
        <fullName evidence="7">Aminotransferase class I/classII domain-containing protein</fullName>
    </recommendedName>
</protein>
<sequence length="149" mass="16904">EAVAQGFELELGRLGQSECYFLSLPRELEAKRDFMAKFLSDVGMVPTIPEGGYFMVADWSALGYCCITGDTACISDNKVNLEQETDELKDYRFTKWMSKNVKLQGIPPSAFYSEPHKHLVETSVRYCFIKTDEKLQQAADILQKWKASA</sequence>
<dbReference type="FunFam" id="3.90.1150.10:FF:000021">
    <property type="entry name" value="Kynurenine--oxoglutarate transaminase 3"/>
    <property type="match status" value="1"/>
</dbReference>
<comment type="caution">
    <text evidence="5">The sequence shown here is derived from an EMBL/GenBank/DDBJ whole genome shotgun (WGS) entry which is preliminary data.</text>
</comment>
<dbReference type="InterPro" id="IPR015422">
    <property type="entry name" value="PyrdxlP-dep_Trfase_small"/>
</dbReference>
<evidence type="ECO:0000256" key="2">
    <source>
        <dbReference type="ARBA" id="ARBA00022576"/>
    </source>
</evidence>
<dbReference type="SUPFAM" id="SSF53383">
    <property type="entry name" value="PLP-dependent transferases"/>
    <property type="match status" value="1"/>
</dbReference>
<dbReference type="GO" id="GO:0005739">
    <property type="term" value="C:mitochondrion"/>
    <property type="evidence" value="ECO:0007669"/>
    <property type="project" value="TreeGrafter"/>
</dbReference>
<keyword evidence="3" id="KW-0808">Transferase</keyword>
<dbReference type="Gene3D" id="3.90.1150.10">
    <property type="entry name" value="Aspartate Aminotransferase, domain 1"/>
    <property type="match status" value="1"/>
</dbReference>
<dbReference type="InParanoid" id="A0A6L2PX16"/>
<keyword evidence="4" id="KW-0663">Pyridoxal phosphate</keyword>
<evidence type="ECO:0000256" key="3">
    <source>
        <dbReference type="ARBA" id="ARBA00022679"/>
    </source>
</evidence>
<proteinExistence type="predicted"/>
<evidence type="ECO:0008006" key="7">
    <source>
        <dbReference type="Google" id="ProtNLM"/>
    </source>
</evidence>
<organism evidence="5 6">
    <name type="scientific">Coptotermes formosanus</name>
    <name type="common">Formosan subterranean termite</name>
    <dbReference type="NCBI Taxonomy" id="36987"/>
    <lineage>
        <taxon>Eukaryota</taxon>
        <taxon>Metazoa</taxon>
        <taxon>Ecdysozoa</taxon>
        <taxon>Arthropoda</taxon>
        <taxon>Hexapoda</taxon>
        <taxon>Insecta</taxon>
        <taxon>Pterygota</taxon>
        <taxon>Neoptera</taxon>
        <taxon>Polyneoptera</taxon>
        <taxon>Dictyoptera</taxon>
        <taxon>Blattodea</taxon>
        <taxon>Blattoidea</taxon>
        <taxon>Termitoidae</taxon>
        <taxon>Rhinotermitidae</taxon>
        <taxon>Coptotermes</taxon>
    </lineage>
</organism>
<keyword evidence="6" id="KW-1185">Reference proteome</keyword>
<dbReference type="Proteomes" id="UP000502823">
    <property type="component" value="Unassembled WGS sequence"/>
</dbReference>
<evidence type="ECO:0000313" key="5">
    <source>
        <dbReference type="EMBL" id="GFG36160.1"/>
    </source>
</evidence>
<dbReference type="OrthoDB" id="8187584at2759"/>
<dbReference type="GO" id="GO:0016212">
    <property type="term" value="F:kynurenine-oxoglutarate transaminase activity"/>
    <property type="evidence" value="ECO:0007669"/>
    <property type="project" value="TreeGrafter"/>
</dbReference>
<feature type="non-terminal residue" evidence="5">
    <location>
        <position position="1"/>
    </location>
</feature>